<comment type="caution">
    <text evidence="3">The sequence shown here is derived from an EMBL/GenBank/DDBJ whole genome shotgun (WGS) entry which is preliminary data.</text>
</comment>
<feature type="compositionally biased region" description="Low complexity" evidence="2">
    <location>
        <begin position="86"/>
        <end position="109"/>
    </location>
</feature>
<reference evidence="3 4" key="1">
    <citation type="submission" date="2024-02" db="EMBL/GenBank/DDBJ databases">
        <authorList>
            <person name="Chen Y."/>
            <person name="Shah S."/>
            <person name="Dougan E. K."/>
            <person name="Thang M."/>
            <person name="Chan C."/>
        </authorList>
    </citation>
    <scope>NUCLEOTIDE SEQUENCE [LARGE SCALE GENOMIC DNA]</scope>
</reference>
<evidence type="ECO:0000313" key="4">
    <source>
        <dbReference type="Proteomes" id="UP001642464"/>
    </source>
</evidence>
<gene>
    <name evidence="3" type="ORF">SCF082_LOCUS19433</name>
</gene>
<feature type="region of interest" description="Disordered" evidence="2">
    <location>
        <begin position="1"/>
        <end position="181"/>
    </location>
</feature>
<keyword evidence="1" id="KW-0175">Coiled coil</keyword>
<dbReference type="PANTHER" id="PTHR37009">
    <property type="entry name" value="EF-HAND DOMAIN-CONTAINING PROTEIN"/>
    <property type="match status" value="1"/>
</dbReference>
<keyword evidence="4" id="KW-1185">Reference proteome</keyword>
<organism evidence="3 4">
    <name type="scientific">Durusdinium trenchii</name>
    <dbReference type="NCBI Taxonomy" id="1381693"/>
    <lineage>
        <taxon>Eukaryota</taxon>
        <taxon>Sar</taxon>
        <taxon>Alveolata</taxon>
        <taxon>Dinophyceae</taxon>
        <taxon>Suessiales</taxon>
        <taxon>Symbiodiniaceae</taxon>
        <taxon>Durusdinium</taxon>
    </lineage>
</organism>
<evidence type="ECO:0000313" key="3">
    <source>
        <dbReference type="EMBL" id="CAK9030990.1"/>
    </source>
</evidence>
<feature type="compositionally biased region" description="Pro residues" evidence="2">
    <location>
        <begin position="135"/>
        <end position="162"/>
    </location>
</feature>
<feature type="non-terminal residue" evidence="3">
    <location>
        <position position="396"/>
    </location>
</feature>
<protein>
    <submittedName>
        <fullName evidence="3">Calcium-regulated actin-bundling protein (34 kDa actin-binding protein)</fullName>
    </submittedName>
</protein>
<sequence>QFSRALGLVNLAEPQLRELAPQAEKPTSLGGGGEMGDEDDWDTSGHTEQAPDPYNKFGSASSPGKVTAEVSKMSVEDSSLGTPSLPVANFEKAAAEAGAAPAAIPDAGAPAPPSASEEVEEATKEEEVVEEVAVAPPPAPEPPVVSAPPEPAPAAPASPLPKPAVSKPVTSPASARKGSVPIDAPDFLKEEHHGEAFTEKLSEEALAFFNDLCEKPFQEQAVSFLNAYWTEVGSQAEFIFTVAYDVMKYADMHAKGVQYVHLYNEGNDLDFNIGLYFYEKLCKKVLDDDDGKKWRDDPQWQPSMPAMMTAIKRKIELREKVDVNFDGRVSFLEYLLYQYREFANPADFTHRAMKVMDLEEHPEIVKARKALEEVNKAIMAYEAEKHRLTELSQKPG</sequence>
<dbReference type="Proteomes" id="UP001642464">
    <property type="component" value="Unassembled WGS sequence"/>
</dbReference>
<accession>A0ABP0KW01</accession>
<feature type="non-terminal residue" evidence="3">
    <location>
        <position position="1"/>
    </location>
</feature>
<evidence type="ECO:0000256" key="2">
    <source>
        <dbReference type="SAM" id="MobiDB-lite"/>
    </source>
</evidence>
<name>A0ABP0KW01_9DINO</name>
<proteinExistence type="predicted"/>
<feature type="coiled-coil region" evidence="1">
    <location>
        <begin position="364"/>
        <end position="391"/>
    </location>
</feature>
<dbReference type="PANTHER" id="PTHR37009:SF1">
    <property type="entry name" value="CALCIUM-REGULATED ACTIN-BUNDLING PROTEIN"/>
    <property type="match status" value="1"/>
</dbReference>
<evidence type="ECO:0000256" key="1">
    <source>
        <dbReference type="SAM" id="Coils"/>
    </source>
</evidence>
<dbReference type="InterPro" id="IPR053356">
    <property type="entry name" value="Calcium-reg_actin-bundling"/>
</dbReference>
<dbReference type="EMBL" id="CAXAMM010013323">
    <property type="protein sequence ID" value="CAK9030990.1"/>
    <property type="molecule type" value="Genomic_DNA"/>
</dbReference>